<feature type="domain" description="Thiol:disulfide interchange protein DsbD N-terminal" evidence="2">
    <location>
        <begin position="52"/>
        <end position="162"/>
    </location>
</feature>
<reference evidence="3 4" key="1">
    <citation type="journal article" date="2008" name="BMC Genomics">
        <title>The missing link: Bordetella petrii is endowed with both the metabolic versatility of environmental bacteria and virulence traits of pathogenic Bordetellae.</title>
        <authorList>
            <person name="Gross R."/>
            <person name="Guzman C.A."/>
            <person name="Sebaihia M."/>
            <person name="Martins Dos Santos V.A."/>
            <person name="Pieper D.H."/>
            <person name="Koebnik R."/>
            <person name="Lechner M."/>
            <person name="Bartels D."/>
            <person name="Buhrmester J."/>
            <person name="Choudhuri J.V."/>
            <person name="Ebensen T."/>
            <person name="Gaigalat L."/>
            <person name="Herrmann S."/>
            <person name="Khachane A.N."/>
            <person name="Larisch C."/>
            <person name="Link S."/>
            <person name="Linke B."/>
            <person name="Meyer F."/>
            <person name="Mormann S."/>
            <person name="Nakunst D."/>
            <person name="Rueckert C."/>
            <person name="Schneiker-Bekel S."/>
            <person name="Schulze K."/>
            <person name="Vorhoelter F.J."/>
            <person name="Yevsa T."/>
            <person name="Engle J.T."/>
            <person name="Goldman W.E."/>
            <person name="Puehler A."/>
            <person name="Goebel U.B."/>
            <person name="Goesmann A."/>
            <person name="Bloecker H."/>
            <person name="Kaiser O."/>
            <person name="Martinez-Arias R."/>
        </authorList>
    </citation>
    <scope>NUCLEOTIDE SEQUENCE [LARGE SCALE GENOMIC DNA]</scope>
    <source>
        <strain evidence="4">ATCC BAA-461 / DSM 12804 / CCUG 43448 / CIP 107267 / Se-1111R</strain>
    </source>
</reference>
<evidence type="ECO:0000259" key="2">
    <source>
        <dbReference type="Pfam" id="PF11412"/>
    </source>
</evidence>
<organism evidence="3 4">
    <name type="scientific">Bordetella petrii (strain ATCC BAA-461 / DSM 12804 / CCUG 43448 / CIP 107267 / Se-1111R)</name>
    <dbReference type="NCBI Taxonomy" id="340100"/>
    <lineage>
        <taxon>Bacteria</taxon>
        <taxon>Pseudomonadati</taxon>
        <taxon>Pseudomonadota</taxon>
        <taxon>Betaproteobacteria</taxon>
        <taxon>Burkholderiales</taxon>
        <taxon>Alcaligenaceae</taxon>
        <taxon>Bordetella</taxon>
    </lineage>
</organism>
<dbReference type="Pfam" id="PF11412">
    <property type="entry name" value="DsbD_N"/>
    <property type="match status" value="1"/>
</dbReference>
<dbReference type="Proteomes" id="UP000001225">
    <property type="component" value="Chromosome"/>
</dbReference>
<keyword evidence="1" id="KW-0812">Transmembrane</keyword>
<evidence type="ECO:0000313" key="4">
    <source>
        <dbReference type="Proteomes" id="UP000001225"/>
    </source>
</evidence>
<keyword evidence="1" id="KW-0472">Membrane</keyword>
<accession>A9IEZ2</accession>
<keyword evidence="4" id="KW-1185">Reference proteome</keyword>
<dbReference type="InterPro" id="IPR028250">
    <property type="entry name" value="DsbDN"/>
</dbReference>
<keyword evidence="1" id="KW-1133">Transmembrane helix</keyword>
<dbReference type="eggNOG" id="COG4232">
    <property type="taxonomic scope" value="Bacteria"/>
</dbReference>
<evidence type="ECO:0000256" key="1">
    <source>
        <dbReference type="SAM" id="Phobius"/>
    </source>
</evidence>
<evidence type="ECO:0000313" key="3">
    <source>
        <dbReference type="EMBL" id="CAP44931.1"/>
    </source>
</evidence>
<dbReference type="EMBL" id="AM902716">
    <property type="protein sequence ID" value="CAP44931.1"/>
    <property type="molecule type" value="Genomic_DNA"/>
</dbReference>
<dbReference type="InterPro" id="IPR036929">
    <property type="entry name" value="DsbDN_sf"/>
</dbReference>
<dbReference type="AlphaFoldDB" id="A9IEZ2"/>
<dbReference type="Gene3D" id="2.60.40.1250">
    <property type="entry name" value="Thiol:disulfide interchange protein DsbD, N-terminal domain"/>
    <property type="match status" value="1"/>
</dbReference>
<protein>
    <recommendedName>
        <fullName evidence="2">Thiol:disulfide interchange protein DsbD N-terminal domain-containing protein</fullName>
    </recommendedName>
</protein>
<dbReference type="KEGG" id="bpt:Bpet4580"/>
<feature type="transmembrane region" description="Helical" evidence="1">
    <location>
        <begin position="7"/>
        <end position="26"/>
    </location>
</feature>
<name>A9IEZ2_BORPD</name>
<sequence>MNRQTRYGLGMLAAIVVVAGVALLIAGTLQTSLDSPAGGITTYTEFADSANHVKASLTKTGQDGVITLHIGDGWHVNANPASLDNLIPTSVLVVGDGEERSVQADYPAGKNSGIKIDTTDIMVYDDGTRIPVHQIEIDAGEHLVMRVQACNDQGICLAPATISVVQEQV</sequence>
<dbReference type="STRING" id="94624.Bpet4580"/>
<gene>
    <name evidence="3" type="ordered locus">Bpet4580</name>
</gene>
<proteinExistence type="predicted"/>